<name>A0ABN7AYD6_9HEMI</name>
<dbReference type="InterPro" id="IPR016180">
    <property type="entry name" value="Ribosomal_uL16_dom"/>
</dbReference>
<evidence type="ECO:0000256" key="5">
    <source>
        <dbReference type="ARBA" id="ARBA00035440"/>
    </source>
</evidence>
<evidence type="ECO:0000313" key="7">
    <source>
        <dbReference type="Proteomes" id="UP001307889"/>
    </source>
</evidence>
<evidence type="ECO:0000256" key="4">
    <source>
        <dbReference type="ARBA" id="ARBA00035302"/>
    </source>
</evidence>
<proteinExistence type="inferred from homology"/>
<dbReference type="GO" id="GO:0005840">
    <property type="term" value="C:ribosome"/>
    <property type="evidence" value="ECO:0007669"/>
    <property type="project" value="UniProtKB-KW"/>
</dbReference>
<evidence type="ECO:0000313" key="6">
    <source>
        <dbReference type="EMBL" id="BES95866.1"/>
    </source>
</evidence>
<sequence>MWAGPRAYHGVRNLVEGGCCLQVAQVRSLKHCTVPTNYDNIEMPTKGKLRFVEKVPPNPNMIKLPKMHKKLFLMRGPEEIHNDLIHKQYGVVALGGGRLRHGHFEMIRLTIGRKINTDTMFALWRVDPPWQSVTKKGQGHRMGGGKGNIDHYVTPVKAGRVIVEVGGKCDFEEVEPFLKIVAHNLPFKAMAVSYKMLEERKALLKKQIDENINPYNFEYLLKNNIGNCRRWAKRIDYYHFGQYV</sequence>
<keyword evidence="2 6" id="KW-0689">Ribosomal protein</keyword>
<dbReference type="InterPro" id="IPR000114">
    <property type="entry name" value="Ribosomal_uL16_bact-type"/>
</dbReference>
<dbReference type="InterPro" id="IPR047873">
    <property type="entry name" value="Ribosomal_uL16"/>
</dbReference>
<evidence type="ECO:0000256" key="3">
    <source>
        <dbReference type="ARBA" id="ARBA00023274"/>
    </source>
</evidence>
<dbReference type="SUPFAM" id="SSF54686">
    <property type="entry name" value="Ribosomal protein L16p/L10e"/>
    <property type="match status" value="1"/>
</dbReference>
<dbReference type="EMBL" id="AP028914">
    <property type="protein sequence ID" value="BES95866.1"/>
    <property type="molecule type" value="Genomic_DNA"/>
</dbReference>
<evidence type="ECO:0000256" key="1">
    <source>
        <dbReference type="ARBA" id="ARBA00008931"/>
    </source>
</evidence>
<comment type="similarity">
    <text evidence="1">Belongs to the universal ribosomal protein uL16 family.</text>
</comment>
<dbReference type="Pfam" id="PF00252">
    <property type="entry name" value="Ribosomal_L16"/>
    <property type="match status" value="1"/>
</dbReference>
<dbReference type="PANTHER" id="PTHR12220:SF13">
    <property type="entry name" value="LARGE RIBOSOMAL SUBUNIT PROTEIN UL16M"/>
    <property type="match status" value="1"/>
</dbReference>
<evidence type="ECO:0000256" key="2">
    <source>
        <dbReference type="ARBA" id="ARBA00022980"/>
    </source>
</evidence>
<accession>A0ABN7AYD6</accession>
<protein>
    <recommendedName>
        <fullName evidence="4">Large ribosomal subunit protein uL16m</fullName>
    </recommendedName>
    <alternativeName>
        <fullName evidence="5">39S ribosomal protein L16, mitochondrial</fullName>
    </alternativeName>
</protein>
<gene>
    <name evidence="6" type="ORF">NTJ_08675</name>
</gene>
<dbReference type="Gene3D" id="3.90.1170.10">
    <property type="entry name" value="Ribosomal protein L10e/L16"/>
    <property type="match status" value="1"/>
</dbReference>
<keyword evidence="3" id="KW-0687">Ribonucleoprotein</keyword>
<dbReference type="PANTHER" id="PTHR12220">
    <property type="entry name" value="50S/60S RIBOSOMAL PROTEIN L16"/>
    <property type="match status" value="1"/>
</dbReference>
<dbReference type="InterPro" id="IPR036920">
    <property type="entry name" value="Ribosomal_uL16_sf"/>
</dbReference>
<dbReference type="Proteomes" id="UP001307889">
    <property type="component" value="Chromosome 6"/>
</dbReference>
<dbReference type="CDD" id="cd01433">
    <property type="entry name" value="Ribosomal_L16_L10e"/>
    <property type="match status" value="1"/>
</dbReference>
<keyword evidence="7" id="KW-1185">Reference proteome</keyword>
<reference evidence="6 7" key="1">
    <citation type="submission" date="2023-09" db="EMBL/GenBank/DDBJ databases">
        <title>Nesidiocoris tenuis whole genome shotgun sequence.</title>
        <authorList>
            <person name="Shibata T."/>
            <person name="Shimoda M."/>
            <person name="Kobayashi T."/>
            <person name="Uehara T."/>
        </authorList>
    </citation>
    <scope>NUCLEOTIDE SEQUENCE [LARGE SCALE GENOMIC DNA]</scope>
    <source>
        <strain evidence="6 7">Japan</strain>
    </source>
</reference>
<organism evidence="6 7">
    <name type="scientific">Nesidiocoris tenuis</name>
    <dbReference type="NCBI Taxonomy" id="355587"/>
    <lineage>
        <taxon>Eukaryota</taxon>
        <taxon>Metazoa</taxon>
        <taxon>Ecdysozoa</taxon>
        <taxon>Arthropoda</taxon>
        <taxon>Hexapoda</taxon>
        <taxon>Insecta</taxon>
        <taxon>Pterygota</taxon>
        <taxon>Neoptera</taxon>
        <taxon>Paraneoptera</taxon>
        <taxon>Hemiptera</taxon>
        <taxon>Heteroptera</taxon>
        <taxon>Panheteroptera</taxon>
        <taxon>Cimicomorpha</taxon>
        <taxon>Miridae</taxon>
        <taxon>Dicyphina</taxon>
        <taxon>Nesidiocoris</taxon>
    </lineage>
</organism>